<name>A0A1I0I4A2_9GAMM</name>
<dbReference type="OrthoDB" id="9839065at2"/>
<accession>A0A1I0I4A2</accession>
<evidence type="ECO:0000256" key="1">
    <source>
        <dbReference type="SAM" id="MobiDB-lite"/>
    </source>
</evidence>
<dbReference type="AlphaFoldDB" id="A0A1I0I4A2"/>
<dbReference type="EMBL" id="FOHZ01000043">
    <property type="protein sequence ID" value="SET91358.1"/>
    <property type="molecule type" value="Genomic_DNA"/>
</dbReference>
<proteinExistence type="predicted"/>
<dbReference type="Proteomes" id="UP000198762">
    <property type="component" value="Unassembled WGS sequence"/>
</dbReference>
<dbReference type="RefSeq" id="WP_091855173.1">
    <property type="nucleotide sequence ID" value="NZ_FOHZ01000043.1"/>
</dbReference>
<feature type="compositionally biased region" description="Low complexity" evidence="1">
    <location>
        <begin position="169"/>
        <end position="178"/>
    </location>
</feature>
<evidence type="ECO:0000313" key="3">
    <source>
        <dbReference type="Proteomes" id="UP000198762"/>
    </source>
</evidence>
<organism evidence="2 3">
    <name type="scientific">Marinobacter segnicrescens</name>
    <dbReference type="NCBI Taxonomy" id="430453"/>
    <lineage>
        <taxon>Bacteria</taxon>
        <taxon>Pseudomonadati</taxon>
        <taxon>Pseudomonadota</taxon>
        <taxon>Gammaproteobacteria</taxon>
        <taxon>Pseudomonadales</taxon>
        <taxon>Marinobacteraceae</taxon>
        <taxon>Marinobacter</taxon>
    </lineage>
</organism>
<sequence length="245" mass="27508">MGVFDGFKSYEHEINEVRTYLLQERNMRKEYADPFIAAYGKKLGKFIEDGRKKSLQLNTTSSMGAQLNKEFSENDVRFSVLGQAIRGYFSDLRSGKYVNTAVETAIWGIILDEDPQLVNSMKPRLWEFVVNNYGRMAPNADIVFRSEDDSFTGMVSSKSSVPARPVPTRPVATRAPTSNAPKRGLDKKHRVFAALIKMLGNSKASGVLNRLWTNENFRRSLGYKGYPELSVGTADLFSLSIPVSM</sequence>
<evidence type="ECO:0000313" key="2">
    <source>
        <dbReference type="EMBL" id="SET91358.1"/>
    </source>
</evidence>
<gene>
    <name evidence="2" type="ORF">SAMN04487962_1436</name>
</gene>
<keyword evidence="3" id="KW-1185">Reference proteome</keyword>
<reference evidence="3" key="1">
    <citation type="submission" date="2016-10" db="EMBL/GenBank/DDBJ databases">
        <authorList>
            <person name="Varghese N."/>
            <person name="Submissions S."/>
        </authorList>
    </citation>
    <scope>NUCLEOTIDE SEQUENCE [LARGE SCALE GENOMIC DNA]</scope>
    <source>
        <strain evidence="3">CGMCC 1.6489</strain>
    </source>
</reference>
<protein>
    <submittedName>
        <fullName evidence="2">Uncharacterized protein</fullName>
    </submittedName>
</protein>
<feature type="region of interest" description="Disordered" evidence="1">
    <location>
        <begin position="155"/>
        <end position="183"/>
    </location>
</feature>